<feature type="region of interest" description="Disordered" evidence="1">
    <location>
        <begin position="1"/>
        <end position="37"/>
    </location>
</feature>
<feature type="compositionally biased region" description="Basic and acidic residues" evidence="1">
    <location>
        <begin position="21"/>
        <end position="33"/>
    </location>
</feature>
<evidence type="ECO:0000313" key="2">
    <source>
        <dbReference type="EMBL" id="KAK9878012.1"/>
    </source>
</evidence>
<proteinExistence type="predicted"/>
<comment type="caution">
    <text evidence="2">The sequence shown here is derived from an EMBL/GenBank/DDBJ whole genome shotgun (WGS) entry which is preliminary data.</text>
</comment>
<dbReference type="EMBL" id="JARQZJ010000044">
    <property type="protein sequence ID" value="KAK9878012.1"/>
    <property type="molecule type" value="Genomic_DNA"/>
</dbReference>
<reference evidence="2 3" key="1">
    <citation type="submission" date="2023-03" db="EMBL/GenBank/DDBJ databases">
        <title>Genome insight into feeding habits of ladybird beetles.</title>
        <authorList>
            <person name="Li H.-S."/>
            <person name="Huang Y.-H."/>
            <person name="Pang H."/>
        </authorList>
    </citation>
    <scope>NUCLEOTIDE SEQUENCE [LARGE SCALE GENOMIC DNA]</scope>
    <source>
        <strain evidence="2">SYSU_2023b</strain>
        <tissue evidence="2">Whole body</tissue>
    </source>
</reference>
<evidence type="ECO:0000313" key="3">
    <source>
        <dbReference type="Proteomes" id="UP001431783"/>
    </source>
</evidence>
<feature type="compositionally biased region" description="Basic and acidic residues" evidence="1">
    <location>
        <begin position="1"/>
        <end position="14"/>
    </location>
</feature>
<protein>
    <submittedName>
        <fullName evidence="2">Uncharacterized protein</fullName>
    </submittedName>
</protein>
<accession>A0AAW1UD04</accession>
<evidence type="ECO:0000256" key="1">
    <source>
        <dbReference type="SAM" id="MobiDB-lite"/>
    </source>
</evidence>
<sequence length="90" mass="9752">MHRFSKSSEIESRRTNCAGRRNQEHHAPTDRRAIISGKGRLRSSGCLMDDIAAGQQHQFAGLILGISNAGLSASVGRGRLMQDHGGTRNP</sequence>
<name>A0AAW1UD04_9CUCU</name>
<dbReference type="Proteomes" id="UP001431783">
    <property type="component" value="Unassembled WGS sequence"/>
</dbReference>
<organism evidence="2 3">
    <name type="scientific">Henosepilachna vigintioctopunctata</name>
    <dbReference type="NCBI Taxonomy" id="420089"/>
    <lineage>
        <taxon>Eukaryota</taxon>
        <taxon>Metazoa</taxon>
        <taxon>Ecdysozoa</taxon>
        <taxon>Arthropoda</taxon>
        <taxon>Hexapoda</taxon>
        <taxon>Insecta</taxon>
        <taxon>Pterygota</taxon>
        <taxon>Neoptera</taxon>
        <taxon>Endopterygota</taxon>
        <taxon>Coleoptera</taxon>
        <taxon>Polyphaga</taxon>
        <taxon>Cucujiformia</taxon>
        <taxon>Coccinelloidea</taxon>
        <taxon>Coccinellidae</taxon>
        <taxon>Epilachninae</taxon>
        <taxon>Epilachnini</taxon>
        <taxon>Henosepilachna</taxon>
    </lineage>
</organism>
<gene>
    <name evidence="2" type="ORF">WA026_020224</name>
</gene>
<dbReference type="AlphaFoldDB" id="A0AAW1UD04"/>
<keyword evidence="3" id="KW-1185">Reference proteome</keyword>